<gene>
    <name evidence="6" type="ORF">GMI68_02115</name>
</gene>
<dbReference type="PROSITE" id="PS50931">
    <property type="entry name" value="HTH_LYSR"/>
    <property type="match status" value="1"/>
</dbReference>
<dbReference type="PANTHER" id="PTHR30346:SF0">
    <property type="entry name" value="HCA OPERON TRANSCRIPTIONAL ACTIVATOR HCAR"/>
    <property type="match status" value="1"/>
</dbReference>
<dbReference type="Pfam" id="PF03466">
    <property type="entry name" value="LysR_substrate"/>
    <property type="match status" value="1"/>
</dbReference>
<evidence type="ECO:0000256" key="4">
    <source>
        <dbReference type="ARBA" id="ARBA00023163"/>
    </source>
</evidence>
<dbReference type="SUPFAM" id="SSF46785">
    <property type="entry name" value="Winged helix' DNA-binding domain"/>
    <property type="match status" value="1"/>
</dbReference>
<accession>A0ABX0IFK7</accession>
<dbReference type="InterPro" id="IPR036388">
    <property type="entry name" value="WH-like_DNA-bd_sf"/>
</dbReference>
<keyword evidence="7" id="KW-1185">Reference proteome</keyword>
<sequence length="367" mass="40942">MGISITPQAPGCFVTFRTLAPDSRRMIRGRIFCSRCVFFCVVSCYTGSNLETVQDFRRYVGNVMVIEHYQEFIELAKYTNFHKASEALHISPSTLSKHINALEAQYGTRLFERDKKQVSLTASGAVLLEYAQKIWQTYEKSIREMASSTEPQAITLTGIIEGPSEHAVMATLMAYASNRGIKRRIRIANAGNLAPEEQMALLTSGKSDCFVSYGLVESEQYPGVKVEHLMDVPLCMVVDAKNPLASRESVRLSNLSGGTFVQMVGPYFSPLWKILEDLLQDRGIPHASKPVLVESTYDYLSLNLGNRILIIPENEQAAELRNSAHSSVVPIEDEGFSFPLTVAYVESRMDESLQCLIDGLRHCYSGE</sequence>
<keyword evidence="2" id="KW-0805">Transcription regulation</keyword>
<name>A0ABX0IFK7_9ACTN</name>
<organism evidence="6 7">
    <name type="scientific">Xiamenia xianingshaonis</name>
    <dbReference type="NCBI Taxonomy" id="2682776"/>
    <lineage>
        <taxon>Bacteria</taxon>
        <taxon>Bacillati</taxon>
        <taxon>Actinomycetota</taxon>
        <taxon>Coriobacteriia</taxon>
        <taxon>Eggerthellales</taxon>
        <taxon>Eggerthellaceae</taxon>
        <taxon>Xiamenia</taxon>
    </lineage>
</organism>
<keyword evidence="4" id="KW-0804">Transcription</keyword>
<dbReference type="Pfam" id="PF00126">
    <property type="entry name" value="HTH_1"/>
    <property type="match status" value="1"/>
</dbReference>
<keyword evidence="3" id="KW-0238">DNA-binding</keyword>
<dbReference type="InterPro" id="IPR005119">
    <property type="entry name" value="LysR_subst-bd"/>
</dbReference>
<comment type="similarity">
    <text evidence="1">Belongs to the LysR transcriptional regulatory family.</text>
</comment>
<evidence type="ECO:0000256" key="3">
    <source>
        <dbReference type="ARBA" id="ARBA00023125"/>
    </source>
</evidence>
<proteinExistence type="inferred from homology"/>
<dbReference type="Gene3D" id="1.10.10.10">
    <property type="entry name" value="Winged helix-like DNA-binding domain superfamily/Winged helix DNA-binding domain"/>
    <property type="match status" value="1"/>
</dbReference>
<dbReference type="CDD" id="cd05466">
    <property type="entry name" value="PBP2_LTTR_substrate"/>
    <property type="match status" value="1"/>
</dbReference>
<dbReference type="InterPro" id="IPR036390">
    <property type="entry name" value="WH_DNA-bd_sf"/>
</dbReference>
<dbReference type="SUPFAM" id="SSF53850">
    <property type="entry name" value="Periplasmic binding protein-like II"/>
    <property type="match status" value="1"/>
</dbReference>
<evidence type="ECO:0000313" key="7">
    <source>
        <dbReference type="Proteomes" id="UP000636394"/>
    </source>
</evidence>
<evidence type="ECO:0000313" key="6">
    <source>
        <dbReference type="EMBL" id="NHM13576.1"/>
    </source>
</evidence>
<evidence type="ECO:0000256" key="1">
    <source>
        <dbReference type="ARBA" id="ARBA00009437"/>
    </source>
</evidence>
<evidence type="ECO:0000256" key="2">
    <source>
        <dbReference type="ARBA" id="ARBA00023015"/>
    </source>
</evidence>
<dbReference type="EMBL" id="WPCR01000002">
    <property type="protein sequence ID" value="NHM13576.1"/>
    <property type="molecule type" value="Genomic_DNA"/>
</dbReference>
<evidence type="ECO:0000259" key="5">
    <source>
        <dbReference type="PROSITE" id="PS50931"/>
    </source>
</evidence>
<reference evidence="6 7" key="1">
    <citation type="submission" date="2019-11" db="EMBL/GenBank/DDBJ databases">
        <title>Eggerthellaceae novel genus isolated from the rectal contents of marmort.</title>
        <authorList>
            <person name="Zhang G."/>
        </authorList>
    </citation>
    <scope>NUCLEOTIDE SEQUENCE [LARGE SCALE GENOMIC DNA]</scope>
    <source>
        <strain evidence="7">zg-886</strain>
    </source>
</reference>
<protein>
    <submittedName>
        <fullName evidence="6">LysR family transcriptional regulator</fullName>
    </submittedName>
</protein>
<comment type="caution">
    <text evidence="6">The sequence shown here is derived from an EMBL/GenBank/DDBJ whole genome shotgun (WGS) entry which is preliminary data.</text>
</comment>
<dbReference type="InterPro" id="IPR000847">
    <property type="entry name" value="LysR_HTH_N"/>
</dbReference>
<dbReference type="Proteomes" id="UP000636394">
    <property type="component" value="Unassembled WGS sequence"/>
</dbReference>
<dbReference type="PANTHER" id="PTHR30346">
    <property type="entry name" value="TRANSCRIPTIONAL DUAL REGULATOR HCAR-RELATED"/>
    <property type="match status" value="1"/>
</dbReference>
<feature type="domain" description="HTH lysR-type" evidence="5">
    <location>
        <begin position="72"/>
        <end position="121"/>
    </location>
</feature>
<dbReference type="Gene3D" id="3.40.190.290">
    <property type="match status" value="1"/>
</dbReference>